<keyword evidence="4" id="KW-1185">Reference proteome</keyword>
<gene>
    <name evidence="3" type="ordered locus">Arcve_1009</name>
</gene>
<accession>F2KSX5</accession>
<evidence type="ECO:0000256" key="1">
    <source>
        <dbReference type="ARBA" id="ARBA00022729"/>
    </source>
</evidence>
<dbReference type="eggNOG" id="arCOG01020">
    <property type="taxonomic scope" value="Archaea"/>
</dbReference>
<dbReference type="InterPro" id="IPR028081">
    <property type="entry name" value="Leu-bd"/>
</dbReference>
<dbReference type="Gene3D" id="3.40.50.2300">
    <property type="match status" value="2"/>
</dbReference>
<dbReference type="PROSITE" id="PS51318">
    <property type="entry name" value="TAT"/>
    <property type="match status" value="1"/>
</dbReference>
<evidence type="ECO:0000313" key="4">
    <source>
        <dbReference type="Proteomes" id="UP000008136"/>
    </source>
</evidence>
<dbReference type="SUPFAM" id="SSF53822">
    <property type="entry name" value="Periplasmic binding protein-like I"/>
    <property type="match status" value="1"/>
</dbReference>
<dbReference type="Pfam" id="PF13458">
    <property type="entry name" value="Peripla_BP_6"/>
    <property type="match status" value="1"/>
</dbReference>
<dbReference type="CDD" id="cd06334">
    <property type="entry name" value="PBP1_ABC_ligand_binding-like"/>
    <property type="match status" value="1"/>
</dbReference>
<dbReference type="GeneID" id="10394119"/>
<evidence type="ECO:0000313" key="3">
    <source>
        <dbReference type="EMBL" id="AEA47020.1"/>
    </source>
</evidence>
<dbReference type="InterPro" id="IPR006311">
    <property type="entry name" value="TAT_signal"/>
</dbReference>
<dbReference type="EMBL" id="CP002588">
    <property type="protein sequence ID" value="AEA47020.1"/>
    <property type="molecule type" value="Genomic_DNA"/>
</dbReference>
<dbReference type="NCBIfam" id="TIGR01409">
    <property type="entry name" value="TAT_signal_seq"/>
    <property type="match status" value="1"/>
</dbReference>
<keyword evidence="1" id="KW-0732">Signal</keyword>
<dbReference type="InterPro" id="IPR028082">
    <property type="entry name" value="Peripla_BP_I"/>
</dbReference>
<dbReference type="PANTHER" id="PTHR47235:SF1">
    <property type="entry name" value="BLR6548 PROTEIN"/>
    <property type="match status" value="1"/>
</dbReference>
<dbReference type="OrthoDB" id="21387at2157"/>
<name>F2KSX5_ARCVS</name>
<evidence type="ECO:0000259" key="2">
    <source>
        <dbReference type="Pfam" id="PF13458"/>
    </source>
</evidence>
<dbReference type="Proteomes" id="UP000008136">
    <property type="component" value="Chromosome"/>
</dbReference>
<dbReference type="HOGENOM" id="CLU_027128_7_3_2"/>
<dbReference type="RefSeq" id="WP_013683684.1">
    <property type="nucleotide sequence ID" value="NC_015320.1"/>
</dbReference>
<dbReference type="STRING" id="693661.Arcve_1009"/>
<dbReference type="InterPro" id="IPR019546">
    <property type="entry name" value="TAT_signal_bac_arc"/>
</dbReference>
<keyword evidence="3" id="KW-0675">Receptor</keyword>
<protein>
    <submittedName>
        <fullName evidence="3">Extracellular ligand-binding receptor</fullName>
    </submittedName>
</protein>
<dbReference type="PANTHER" id="PTHR47235">
    <property type="entry name" value="BLR6548 PROTEIN"/>
    <property type="match status" value="1"/>
</dbReference>
<organism evidence="3 4">
    <name type="scientific">Archaeoglobus veneficus (strain DSM 11195 / SNP6)</name>
    <dbReference type="NCBI Taxonomy" id="693661"/>
    <lineage>
        <taxon>Archaea</taxon>
        <taxon>Methanobacteriati</taxon>
        <taxon>Methanobacteriota</taxon>
        <taxon>Archaeoglobi</taxon>
        <taxon>Archaeoglobales</taxon>
        <taxon>Archaeoglobaceae</taxon>
        <taxon>Archaeoglobus</taxon>
    </lineage>
</organism>
<dbReference type="AlphaFoldDB" id="F2KSX5"/>
<dbReference type="KEGG" id="ave:Arcve_1009"/>
<feature type="domain" description="Leucine-binding protein" evidence="2">
    <location>
        <begin position="50"/>
        <end position="400"/>
    </location>
</feature>
<reference evidence="3 4" key="1">
    <citation type="submission" date="2011-03" db="EMBL/GenBank/DDBJ databases">
        <title>The complete genome of Archaeoglobus veneficus SNP6.</title>
        <authorList>
            <consortium name="US DOE Joint Genome Institute (JGI-PGF)"/>
            <person name="Lucas S."/>
            <person name="Copeland A."/>
            <person name="Lapidus A."/>
            <person name="Bruce D."/>
            <person name="Goodwin L."/>
            <person name="Pitluck S."/>
            <person name="Kyrpides N."/>
            <person name="Mavromatis K."/>
            <person name="Pagani I."/>
            <person name="Ivanova N."/>
            <person name="Mikhailova N."/>
            <person name="Lu M."/>
            <person name="Detter J.C."/>
            <person name="Tapia R."/>
            <person name="Han C."/>
            <person name="Land M."/>
            <person name="Hauser L."/>
            <person name="Markowitz V."/>
            <person name="Cheng J.-F."/>
            <person name="Hugenholtz P."/>
            <person name="Woyke T."/>
            <person name="Wu D."/>
            <person name="Spring S."/>
            <person name="Brambilla E."/>
            <person name="Klenk H.-P."/>
            <person name="Eisen J.A."/>
        </authorList>
    </citation>
    <scope>NUCLEOTIDE SEQUENCE [LARGE SCALE GENOMIC DNA]</scope>
    <source>
        <strain>SNP6</strain>
    </source>
</reference>
<proteinExistence type="predicted"/>
<dbReference type="PROSITE" id="PS51257">
    <property type="entry name" value="PROKAR_LIPOPROTEIN"/>
    <property type="match status" value="1"/>
</dbReference>
<sequence length="419" mass="46636">MRGVTRRDFLKYVGVAGSMALGMSFLGCAQQETKPTPAEVTETAEKKGEEIVIGALFDLTGPTGDVGKDYAQAVQDYIRLVNERGGIDGYTLKLEWVDYAYKVPEALSAYKRFKSMNVPGIIGWGTGDTDALKQDVARDKIVYISASYSPKLTNPAEAPYNFVTITDYTTQLRAVLKFAKENSDKEKPKVVFIYPNVPYGTDPIPGGKEYAAELGFEIGNDEIVDLKATSAMEQLQRVKEFGADFAWVGGTISSTSVILKNAMDLGLETTFMVNVWGWDRRITELAGEAAEDHYYNWPGVLWGEESAEGMADIMYAHNTWHPNDGGHTIHYVKGWLNAMMLVKGIQMVVDKGEEVTGENIKHELETLRNYDPEGLAPPISWFPDDHRPSMVNRIYTVEGGKIKELGMVELERRADWLGK</sequence>